<feature type="region of interest" description="Disordered" evidence="1">
    <location>
        <begin position="1"/>
        <end position="58"/>
    </location>
</feature>
<proteinExistence type="predicted"/>
<name>Q2HHN6_CHAGB</name>
<keyword evidence="3" id="KW-1185">Reference proteome</keyword>
<dbReference type="EMBL" id="CH408029">
    <property type="protein sequence ID" value="EAQ92033.1"/>
    <property type="molecule type" value="Genomic_DNA"/>
</dbReference>
<feature type="compositionally biased region" description="Basic and acidic residues" evidence="1">
    <location>
        <begin position="209"/>
        <end position="229"/>
    </location>
</feature>
<sequence length="239" mass="26230">MAPIDYSKWDNIDTDSEPEVSSTQVPAPKATQPPAPTTPRSQSSASTPMATLQTHDAPGSAQVQAVIIRCSVDKIRSPPWSATTISADHPVFSQAVPSLPGLIGIPLVVHRVGTRSANLADLDNQIATYLNIDPDSGFAPPAWQSHVGTVVAARKDKKPLLPHHLEGVWMYCDYILDLFGEGEGAPTRLYSRQAFEKWWGDYCEEQKQFRTGDGGEKDPDDWRADRATNKEPGWLNIDQ</sequence>
<feature type="region of interest" description="Disordered" evidence="1">
    <location>
        <begin position="209"/>
        <end position="239"/>
    </location>
</feature>
<organism evidence="2 3">
    <name type="scientific">Chaetomium globosum (strain ATCC 6205 / CBS 148.51 / DSM 1962 / NBRC 6347 / NRRL 1970)</name>
    <name type="common">Soil fungus</name>
    <dbReference type="NCBI Taxonomy" id="306901"/>
    <lineage>
        <taxon>Eukaryota</taxon>
        <taxon>Fungi</taxon>
        <taxon>Dikarya</taxon>
        <taxon>Ascomycota</taxon>
        <taxon>Pezizomycotina</taxon>
        <taxon>Sordariomycetes</taxon>
        <taxon>Sordariomycetidae</taxon>
        <taxon>Sordariales</taxon>
        <taxon>Chaetomiaceae</taxon>
        <taxon>Chaetomium</taxon>
    </lineage>
</organism>
<dbReference type="Proteomes" id="UP000001056">
    <property type="component" value="Unassembled WGS sequence"/>
</dbReference>
<dbReference type="GeneID" id="4387595"/>
<dbReference type="AlphaFoldDB" id="Q2HHN6"/>
<dbReference type="VEuPathDB" id="FungiDB:CHGG_00268"/>
<evidence type="ECO:0000256" key="1">
    <source>
        <dbReference type="SAM" id="MobiDB-lite"/>
    </source>
</evidence>
<dbReference type="RefSeq" id="XP_001219489.1">
    <property type="nucleotide sequence ID" value="XM_001219488.1"/>
</dbReference>
<evidence type="ECO:0000313" key="2">
    <source>
        <dbReference type="EMBL" id="EAQ92033.1"/>
    </source>
</evidence>
<reference evidence="3" key="1">
    <citation type="journal article" date="2015" name="Genome Announc.">
        <title>Draft genome sequence of the cellulolytic fungus Chaetomium globosum.</title>
        <authorList>
            <person name="Cuomo C.A."/>
            <person name="Untereiner W.A."/>
            <person name="Ma L.-J."/>
            <person name="Grabherr M."/>
            <person name="Birren B.W."/>
        </authorList>
    </citation>
    <scope>NUCLEOTIDE SEQUENCE [LARGE SCALE GENOMIC DNA]</scope>
    <source>
        <strain evidence="3">ATCC 6205 / CBS 148.51 / DSM 1962 / NBRC 6347 / NRRL 1970</strain>
    </source>
</reference>
<protein>
    <submittedName>
        <fullName evidence="2">Uncharacterized protein</fullName>
    </submittedName>
</protein>
<dbReference type="OMA" id="WGIKILD"/>
<dbReference type="eggNOG" id="ENOG502S9G7">
    <property type="taxonomic scope" value="Eukaryota"/>
</dbReference>
<dbReference type="InParanoid" id="Q2HHN6"/>
<accession>Q2HHN6</accession>
<feature type="compositionally biased region" description="Low complexity" evidence="1">
    <location>
        <begin position="38"/>
        <end position="48"/>
    </location>
</feature>
<dbReference type="HOGENOM" id="CLU_105955_1_0_1"/>
<gene>
    <name evidence="2" type="ORF">CHGG_00268</name>
</gene>
<evidence type="ECO:0000313" key="3">
    <source>
        <dbReference type="Proteomes" id="UP000001056"/>
    </source>
</evidence>
<dbReference type="OrthoDB" id="4576724at2759"/>